<feature type="domain" description="ATP-grasp" evidence="2">
    <location>
        <begin position="145"/>
        <end position="323"/>
    </location>
</feature>
<dbReference type="RefSeq" id="WP_345237410.1">
    <property type="nucleotide sequence ID" value="NZ_BAABGZ010000073.1"/>
</dbReference>
<protein>
    <recommendedName>
        <fullName evidence="2">ATP-grasp domain-containing protein</fullName>
    </recommendedName>
</protein>
<dbReference type="Gene3D" id="3.30.470.20">
    <property type="entry name" value="ATP-grasp fold, B domain"/>
    <property type="match status" value="1"/>
</dbReference>
<dbReference type="PROSITE" id="PS50975">
    <property type="entry name" value="ATP_GRASP"/>
    <property type="match status" value="1"/>
</dbReference>
<evidence type="ECO:0000259" key="2">
    <source>
        <dbReference type="PROSITE" id="PS50975"/>
    </source>
</evidence>
<dbReference type="InterPro" id="IPR011761">
    <property type="entry name" value="ATP-grasp"/>
</dbReference>
<accession>A0ABP8IP65</accession>
<evidence type="ECO:0000256" key="1">
    <source>
        <dbReference type="PROSITE-ProRule" id="PRU00409"/>
    </source>
</evidence>
<sequence>MTSPAPTSPTSEAGAARPRLTVAVTGLNAVDSPGPGVAVARALLESPDFDVRLIGLCYEALEPGIYLPGLFAKTYQLPYPSAGTEALLARLEEIHAQEQLDVLIPNFDAELYNLIRLAPQLLRRGLRTVLPTLAQLEARDKLNLAAFGASHGLHVPADCRLHHPDELPAAAGQLGWPLVLKGRFYDATVAYTQAQAEQAFQQLSARWGVPLIAQQFVAGQEINIAGLGDGRGQALSVVPMRKLYITDKGKAWAGITIHDEALLALARRFVERTQWRGGFELEIMRTPAGDLFIMEINPRFPAWIYLTAAAGQNQPAQLLRLALGLETPPLTEYAVGKMFIRYAWDLITDHTEFQQMAAGGEL</sequence>
<keyword evidence="1" id="KW-0067">ATP-binding</keyword>
<evidence type="ECO:0000313" key="4">
    <source>
        <dbReference type="Proteomes" id="UP001501153"/>
    </source>
</evidence>
<dbReference type="Proteomes" id="UP001501153">
    <property type="component" value="Unassembled WGS sequence"/>
</dbReference>
<name>A0ABP8IP65_9BACT</name>
<dbReference type="SUPFAM" id="SSF56059">
    <property type="entry name" value="Glutathione synthetase ATP-binding domain-like"/>
    <property type="match status" value="1"/>
</dbReference>
<keyword evidence="1" id="KW-0547">Nucleotide-binding</keyword>
<keyword evidence="4" id="KW-1185">Reference proteome</keyword>
<reference evidence="4" key="1">
    <citation type="journal article" date="2019" name="Int. J. Syst. Evol. Microbiol.">
        <title>The Global Catalogue of Microorganisms (GCM) 10K type strain sequencing project: providing services to taxonomists for standard genome sequencing and annotation.</title>
        <authorList>
            <consortium name="The Broad Institute Genomics Platform"/>
            <consortium name="The Broad Institute Genome Sequencing Center for Infectious Disease"/>
            <person name="Wu L."/>
            <person name="Ma J."/>
        </authorList>
    </citation>
    <scope>NUCLEOTIDE SEQUENCE [LARGE SCALE GENOMIC DNA]</scope>
    <source>
        <strain evidence="4">JCM 17923</strain>
    </source>
</reference>
<proteinExistence type="predicted"/>
<dbReference type="EMBL" id="BAABGZ010000073">
    <property type="protein sequence ID" value="GAA4365044.1"/>
    <property type="molecule type" value="Genomic_DNA"/>
</dbReference>
<evidence type="ECO:0000313" key="3">
    <source>
        <dbReference type="EMBL" id="GAA4365044.1"/>
    </source>
</evidence>
<organism evidence="3 4">
    <name type="scientific">Hymenobacter saemangeumensis</name>
    <dbReference type="NCBI Taxonomy" id="1084522"/>
    <lineage>
        <taxon>Bacteria</taxon>
        <taxon>Pseudomonadati</taxon>
        <taxon>Bacteroidota</taxon>
        <taxon>Cytophagia</taxon>
        <taxon>Cytophagales</taxon>
        <taxon>Hymenobacteraceae</taxon>
        <taxon>Hymenobacter</taxon>
    </lineage>
</organism>
<dbReference type="Gene3D" id="3.40.50.20">
    <property type="match status" value="1"/>
</dbReference>
<dbReference type="Pfam" id="PF15632">
    <property type="entry name" value="ATPgrasp_Ter"/>
    <property type="match status" value="1"/>
</dbReference>
<gene>
    <name evidence="3" type="ORF">GCM10023185_35030</name>
</gene>
<comment type="caution">
    <text evidence="3">The sequence shown here is derived from an EMBL/GenBank/DDBJ whole genome shotgun (WGS) entry which is preliminary data.</text>
</comment>